<dbReference type="Proteomes" id="UP001062846">
    <property type="component" value="Chromosome 6"/>
</dbReference>
<protein>
    <submittedName>
        <fullName evidence="1">Uncharacterized protein</fullName>
    </submittedName>
</protein>
<sequence>MAIGIEHDEVIIAEEEEREIWAKHYCSSHQILLVGEGDFSFSLSLAHSFGSASNILASSLDPYDVLIKKYKQAKSNLEKLGLLGASLLHRVDATTMKLHTDLKMRKFDRIIFNFPHAGFRGKEDNIRLIKMHRRVVHGFFRNASGMLRANGEIHVNHKTTIPFNRWCIKELASQNSLAFIECVDFKAEDYPGYNNKRGDGLKSDDPFPLGACGTYKFRFSPHTEKMPKVLSSLDIAHITFQNFVETPFETVRQPILPYELRQPIVPFEFRQPIFPSEFQQHQMNISPYANNIPGYVESPPKIASRDEFSWIFQGYFSHVRETFGRHDCDVYNSVHEALNLGFATYMAGVPGRDLNGYIELLEELHHLTVSRLARLQTMLVSDHHW</sequence>
<keyword evidence="2" id="KW-1185">Reference proteome</keyword>
<comment type="caution">
    <text evidence="1">The sequence shown here is derived from an EMBL/GenBank/DDBJ whole genome shotgun (WGS) entry which is preliminary data.</text>
</comment>
<organism evidence="1 2">
    <name type="scientific">Rhododendron molle</name>
    <name type="common">Chinese azalea</name>
    <name type="synonym">Azalea mollis</name>
    <dbReference type="NCBI Taxonomy" id="49168"/>
    <lineage>
        <taxon>Eukaryota</taxon>
        <taxon>Viridiplantae</taxon>
        <taxon>Streptophyta</taxon>
        <taxon>Embryophyta</taxon>
        <taxon>Tracheophyta</taxon>
        <taxon>Spermatophyta</taxon>
        <taxon>Magnoliopsida</taxon>
        <taxon>eudicotyledons</taxon>
        <taxon>Gunneridae</taxon>
        <taxon>Pentapetalae</taxon>
        <taxon>asterids</taxon>
        <taxon>Ericales</taxon>
        <taxon>Ericaceae</taxon>
        <taxon>Ericoideae</taxon>
        <taxon>Rhodoreae</taxon>
        <taxon>Rhododendron</taxon>
    </lineage>
</organism>
<evidence type="ECO:0000313" key="1">
    <source>
        <dbReference type="EMBL" id="KAI8553067.1"/>
    </source>
</evidence>
<evidence type="ECO:0000313" key="2">
    <source>
        <dbReference type="Proteomes" id="UP001062846"/>
    </source>
</evidence>
<accession>A0ACC0NJY3</accession>
<name>A0ACC0NJY3_RHOML</name>
<gene>
    <name evidence="1" type="ORF">RHMOL_Rhmol06G0316200</name>
</gene>
<dbReference type="EMBL" id="CM046393">
    <property type="protein sequence ID" value="KAI8553067.1"/>
    <property type="molecule type" value="Genomic_DNA"/>
</dbReference>
<reference evidence="1" key="1">
    <citation type="submission" date="2022-02" db="EMBL/GenBank/DDBJ databases">
        <title>Plant Genome Project.</title>
        <authorList>
            <person name="Zhang R.-G."/>
        </authorList>
    </citation>
    <scope>NUCLEOTIDE SEQUENCE</scope>
    <source>
        <strain evidence="1">AT1</strain>
    </source>
</reference>
<proteinExistence type="predicted"/>